<dbReference type="SMART" id="SM00079">
    <property type="entry name" value="PBPe"/>
    <property type="match status" value="1"/>
</dbReference>
<dbReference type="Proteomes" id="UP000438699">
    <property type="component" value="Unassembled WGS sequence"/>
</dbReference>
<feature type="domain" description="Solute-binding protein family 3/N-terminal" evidence="2">
    <location>
        <begin position="60"/>
        <end position="288"/>
    </location>
</feature>
<dbReference type="PANTHER" id="PTHR35936:SF19">
    <property type="entry name" value="AMINO-ACID-BINDING PROTEIN YXEM-RELATED"/>
    <property type="match status" value="1"/>
</dbReference>
<dbReference type="SMART" id="SM00062">
    <property type="entry name" value="PBPb"/>
    <property type="match status" value="1"/>
</dbReference>
<proteinExistence type="predicted"/>
<keyword evidence="1" id="KW-0732">Signal</keyword>
<dbReference type="RefSeq" id="WP_151149030.1">
    <property type="nucleotide sequence ID" value="NZ_WAIE01000001.1"/>
</dbReference>
<evidence type="ECO:0000259" key="3">
    <source>
        <dbReference type="SMART" id="SM00079"/>
    </source>
</evidence>
<dbReference type="PANTHER" id="PTHR35936">
    <property type="entry name" value="MEMBRANE-BOUND LYTIC MUREIN TRANSGLYCOSYLASE F"/>
    <property type="match status" value="1"/>
</dbReference>
<name>A0A6N6N3L8_9BACT</name>
<dbReference type="GO" id="GO:0016020">
    <property type="term" value="C:membrane"/>
    <property type="evidence" value="ECO:0007669"/>
    <property type="project" value="InterPro"/>
</dbReference>
<evidence type="ECO:0000256" key="1">
    <source>
        <dbReference type="ARBA" id="ARBA00022729"/>
    </source>
</evidence>
<accession>A0A6N6N3L8</accession>
<sequence>MWNYNCIARAMHTSYPHLMMNNRICHGAGPHHSLLLRAMVLALGLALFAMSTNALARKNVLRVAVEYHYPPFSQTDKNGKPYGFNVDIAHALSKAMNMQCEVRAFNWNELIPALLDNRVDAIIANMAKTPERSTVVSFTKPYQRSKTGFVGYGTSPKIPLTLQAARNKRLCTQSGTIQFKYLKDKYGKEAHVIGFPTMEDALLAVAEKECDLALAPLLTAFEFLKSKKGGECELVGKALSEQEYPHNSSHIAVRKSDSELRSKLNRAIDQISASGIYHTISRRYFPFSAL</sequence>
<evidence type="ECO:0000259" key="2">
    <source>
        <dbReference type="SMART" id="SM00062"/>
    </source>
</evidence>
<evidence type="ECO:0000313" key="5">
    <source>
        <dbReference type="Proteomes" id="UP000438699"/>
    </source>
</evidence>
<feature type="domain" description="Ionotropic glutamate receptor C-terminal" evidence="3">
    <location>
        <begin position="60"/>
        <end position="287"/>
    </location>
</feature>
<comment type="caution">
    <text evidence="4">The sequence shown here is derived from an EMBL/GenBank/DDBJ whole genome shotgun (WGS) entry which is preliminary data.</text>
</comment>
<keyword evidence="5" id="KW-1185">Reference proteome</keyword>
<dbReference type="GO" id="GO:0015276">
    <property type="term" value="F:ligand-gated monoatomic ion channel activity"/>
    <property type="evidence" value="ECO:0007669"/>
    <property type="project" value="InterPro"/>
</dbReference>
<dbReference type="AlphaFoldDB" id="A0A6N6N3L8"/>
<dbReference type="Gene3D" id="3.40.190.10">
    <property type="entry name" value="Periplasmic binding protein-like II"/>
    <property type="match status" value="2"/>
</dbReference>
<gene>
    <name evidence="4" type="ORF">F8A88_00765</name>
</gene>
<dbReference type="InterPro" id="IPR001638">
    <property type="entry name" value="Solute-binding_3/MltF_N"/>
</dbReference>
<evidence type="ECO:0000313" key="4">
    <source>
        <dbReference type="EMBL" id="KAB1442840.1"/>
    </source>
</evidence>
<dbReference type="EMBL" id="WAIE01000001">
    <property type="protein sequence ID" value="KAB1442840.1"/>
    <property type="molecule type" value="Genomic_DNA"/>
</dbReference>
<protein>
    <submittedName>
        <fullName evidence="4">Transporter substrate-binding domain-containing protein</fullName>
    </submittedName>
</protein>
<dbReference type="OrthoDB" id="5431130at2"/>
<dbReference type="SUPFAM" id="SSF53850">
    <property type="entry name" value="Periplasmic binding protein-like II"/>
    <property type="match status" value="1"/>
</dbReference>
<reference evidence="4 5" key="1">
    <citation type="journal article" date="2017" name="Int. J. Syst. Evol. Microbiol.">
        <title>Desulfovibrio senegalensis sp. nov., a mesophilic sulfate reducer isolated from marine sediment.</title>
        <authorList>
            <person name="Thioye A."/>
            <person name="Gam Z.B.A."/>
            <person name="Mbengue M."/>
            <person name="Cayol J.L."/>
            <person name="Joseph-Bartoli M."/>
            <person name="Toure-Kane C."/>
            <person name="Labat M."/>
        </authorList>
    </citation>
    <scope>NUCLEOTIDE SEQUENCE [LARGE SCALE GENOMIC DNA]</scope>
    <source>
        <strain evidence="4 5">DSM 101509</strain>
    </source>
</reference>
<organism evidence="4 5">
    <name type="scientific">Pseudodesulfovibrio senegalensis</name>
    <dbReference type="NCBI Taxonomy" id="1721087"/>
    <lineage>
        <taxon>Bacteria</taxon>
        <taxon>Pseudomonadati</taxon>
        <taxon>Thermodesulfobacteriota</taxon>
        <taxon>Desulfovibrionia</taxon>
        <taxon>Desulfovibrionales</taxon>
        <taxon>Desulfovibrionaceae</taxon>
    </lineage>
</organism>
<dbReference type="InterPro" id="IPR001320">
    <property type="entry name" value="Iontro_rcpt_C"/>
</dbReference>
<dbReference type="Pfam" id="PF00497">
    <property type="entry name" value="SBP_bac_3"/>
    <property type="match status" value="1"/>
</dbReference>